<protein>
    <submittedName>
        <fullName evidence="2">Uncharacterized protein</fullName>
    </submittedName>
</protein>
<dbReference type="OrthoDB" id="205962at2157"/>
<gene>
    <name evidence="2" type="ordered locus">NP_6172A</name>
</gene>
<reference evidence="2 3" key="1">
    <citation type="journal article" date="2005" name="Genome Res.">
        <title>Living with two extremes: conclusions from the genome sequence of Natronomonas pharaonis.</title>
        <authorList>
            <person name="Falb M."/>
            <person name="Pfeiffer F."/>
            <person name="Palm P."/>
            <person name="Rodewald K."/>
            <person name="Hickmann V."/>
            <person name="Tittor J."/>
            <person name="Oesterhelt D."/>
        </authorList>
    </citation>
    <scope>NUCLEOTIDE SEQUENCE [LARGE SCALE GENOMIC DNA]</scope>
    <source>
        <strain evidence="3">ATCC 35678 / DSM 2160 / CIP 103997 / JCM 8858 / NBRC 14720 / NCIMB 2260 / Gabara</strain>
    </source>
</reference>
<dbReference type="EMBL" id="CR936258">
    <property type="protein sequence ID" value="CAI50866.1"/>
    <property type="molecule type" value="Genomic_DNA"/>
</dbReference>
<dbReference type="GeneID" id="3694635"/>
<dbReference type="RefSeq" id="WP_011324464.1">
    <property type="nucleotide sequence ID" value="NC_007427.1"/>
</dbReference>
<dbReference type="InterPro" id="IPR058276">
    <property type="entry name" value="DUF7970"/>
</dbReference>
<proteinExistence type="predicted"/>
<dbReference type="EnsemblBacteria" id="CAI50866">
    <property type="protein sequence ID" value="CAI50866"/>
    <property type="gene ID" value="NP_6172A"/>
</dbReference>
<dbReference type="HOGENOM" id="CLU_142037_0_0_2"/>
<name>Q3IM03_NATPD</name>
<feature type="compositionally biased region" description="Low complexity" evidence="1">
    <location>
        <begin position="56"/>
        <end position="69"/>
    </location>
</feature>
<dbReference type="Pfam" id="PF25925">
    <property type="entry name" value="DUF7970"/>
    <property type="match status" value="1"/>
</dbReference>
<keyword evidence="3" id="KW-1185">Reference proteome</keyword>
<dbReference type="Proteomes" id="UP000002698">
    <property type="component" value="Plasmid PL131"/>
</dbReference>
<evidence type="ECO:0000256" key="1">
    <source>
        <dbReference type="SAM" id="MobiDB-lite"/>
    </source>
</evidence>
<accession>Q3IM03</accession>
<dbReference type="AlphaFoldDB" id="Q3IM03"/>
<feature type="compositionally biased region" description="Acidic residues" evidence="1">
    <location>
        <begin position="13"/>
        <end position="27"/>
    </location>
</feature>
<evidence type="ECO:0000313" key="2">
    <source>
        <dbReference type="EMBL" id="CAI50866.1"/>
    </source>
</evidence>
<sequence length="149" mass="15873">MGGMKEGAGSDPFADDADVDADAETDTSTDAGADPTPEAGAGTDTDPLSSTETDPSAATTGGAATSGQSRGQPYIHVRDKVKEGREDHPVPLRAHNRDRIADLQQAVEAELGEDVYKSDLLEAAIEHAIENPQDIAEMLETERYGYNWW</sequence>
<evidence type="ECO:0000313" key="3">
    <source>
        <dbReference type="Proteomes" id="UP000002698"/>
    </source>
</evidence>
<feature type="region of interest" description="Disordered" evidence="1">
    <location>
        <begin position="1"/>
        <end position="74"/>
    </location>
</feature>
<dbReference type="KEGG" id="nph:NP_6172A"/>
<geneLocation type="plasmid" evidence="2 3">
    <name>PL131</name>
</geneLocation>
<keyword evidence="2" id="KW-0614">Plasmid</keyword>
<organism evidence="2 3">
    <name type="scientific">Natronomonas pharaonis (strain ATCC 35678 / DSM 2160 / CIP 103997 / JCM 8858 / NBRC 14720 / NCIMB 2260 / Gabara)</name>
    <name type="common">Halobacterium pharaonis</name>
    <dbReference type="NCBI Taxonomy" id="348780"/>
    <lineage>
        <taxon>Archaea</taxon>
        <taxon>Methanobacteriati</taxon>
        <taxon>Methanobacteriota</taxon>
        <taxon>Stenosarchaea group</taxon>
        <taxon>Halobacteria</taxon>
        <taxon>Halobacteriales</taxon>
        <taxon>Natronomonadaceae</taxon>
        <taxon>Natronomonas</taxon>
    </lineage>
</organism>